<evidence type="ECO:0000313" key="4">
    <source>
        <dbReference type="Proteomes" id="UP000267096"/>
    </source>
</evidence>
<dbReference type="WBParaSite" id="ASIM_0000221701-mRNA-1">
    <property type="protein sequence ID" value="ASIM_0000221701-mRNA-1"/>
    <property type="gene ID" value="ASIM_0000221701"/>
</dbReference>
<reference evidence="5" key="1">
    <citation type="submission" date="2017-02" db="UniProtKB">
        <authorList>
            <consortium name="WormBaseParasite"/>
        </authorList>
    </citation>
    <scope>IDENTIFICATION</scope>
</reference>
<keyword evidence="2" id="KW-0732">Signal</keyword>
<name>A0A0M3J3V4_ANISI</name>
<feature type="region of interest" description="Disordered" evidence="1">
    <location>
        <begin position="113"/>
        <end position="138"/>
    </location>
</feature>
<keyword evidence="4" id="KW-1185">Reference proteome</keyword>
<evidence type="ECO:0000313" key="3">
    <source>
        <dbReference type="EMBL" id="VDK19616.1"/>
    </source>
</evidence>
<dbReference type="EMBL" id="UYRR01002602">
    <property type="protein sequence ID" value="VDK19616.1"/>
    <property type="molecule type" value="Genomic_DNA"/>
</dbReference>
<dbReference type="Proteomes" id="UP000267096">
    <property type="component" value="Unassembled WGS sequence"/>
</dbReference>
<dbReference type="AlphaFoldDB" id="A0A0M3J3V4"/>
<feature type="signal peptide" evidence="2">
    <location>
        <begin position="1"/>
        <end position="25"/>
    </location>
</feature>
<proteinExistence type="predicted"/>
<evidence type="ECO:0000256" key="1">
    <source>
        <dbReference type="SAM" id="MobiDB-lite"/>
    </source>
</evidence>
<organism evidence="5">
    <name type="scientific">Anisakis simplex</name>
    <name type="common">Herring worm</name>
    <dbReference type="NCBI Taxonomy" id="6269"/>
    <lineage>
        <taxon>Eukaryota</taxon>
        <taxon>Metazoa</taxon>
        <taxon>Ecdysozoa</taxon>
        <taxon>Nematoda</taxon>
        <taxon>Chromadorea</taxon>
        <taxon>Rhabditida</taxon>
        <taxon>Spirurina</taxon>
        <taxon>Ascaridomorpha</taxon>
        <taxon>Ascaridoidea</taxon>
        <taxon>Anisakidae</taxon>
        <taxon>Anisakis</taxon>
        <taxon>Anisakis simplex complex</taxon>
    </lineage>
</organism>
<accession>A0A0M3J3V4</accession>
<feature type="chain" id="PRO_5043120744" evidence="2">
    <location>
        <begin position="26"/>
        <end position="166"/>
    </location>
</feature>
<reference evidence="3 4" key="2">
    <citation type="submission" date="2018-11" db="EMBL/GenBank/DDBJ databases">
        <authorList>
            <consortium name="Pathogen Informatics"/>
        </authorList>
    </citation>
    <scope>NUCLEOTIDE SEQUENCE [LARGE SCALE GENOMIC DNA]</scope>
</reference>
<protein>
    <submittedName>
        <fullName evidence="5">UPAR/Ly6 domain-containing protein</fullName>
    </submittedName>
</protein>
<gene>
    <name evidence="3" type="ORF">ASIM_LOCUS2087</name>
</gene>
<sequence length="166" mass="18095">MSLNKRMSPGYIILLAVLCVGSTCAITCYDDTKGGSLTSCPSNNPYCLWMYGQSIVNGSWVEMRSCYDPEMLDFCNNVDIPEGYHVKMRLRNVDGSLLTVICCNDHAPGCNRGTSPEIPQSTSTRGTTPKSVQSTTTNGIKPMSTANVLLHLICFASLLLISNTHF</sequence>
<evidence type="ECO:0000313" key="5">
    <source>
        <dbReference type="WBParaSite" id="ASIM_0000221701-mRNA-1"/>
    </source>
</evidence>
<evidence type="ECO:0000256" key="2">
    <source>
        <dbReference type="SAM" id="SignalP"/>
    </source>
</evidence>